<gene>
    <name evidence="1" type="ORF">D8674_021165</name>
</gene>
<dbReference type="AlphaFoldDB" id="A0A5N5HL68"/>
<keyword evidence="2" id="KW-1185">Reference proteome</keyword>
<organism evidence="1 2">
    <name type="scientific">Pyrus ussuriensis x Pyrus communis</name>
    <dbReference type="NCBI Taxonomy" id="2448454"/>
    <lineage>
        <taxon>Eukaryota</taxon>
        <taxon>Viridiplantae</taxon>
        <taxon>Streptophyta</taxon>
        <taxon>Embryophyta</taxon>
        <taxon>Tracheophyta</taxon>
        <taxon>Spermatophyta</taxon>
        <taxon>Magnoliopsida</taxon>
        <taxon>eudicotyledons</taxon>
        <taxon>Gunneridae</taxon>
        <taxon>Pentapetalae</taxon>
        <taxon>rosids</taxon>
        <taxon>fabids</taxon>
        <taxon>Rosales</taxon>
        <taxon>Rosaceae</taxon>
        <taxon>Amygdaloideae</taxon>
        <taxon>Maleae</taxon>
        <taxon>Pyrus</taxon>
    </lineage>
</organism>
<protein>
    <submittedName>
        <fullName evidence="1">Uncharacterized protein</fullName>
    </submittedName>
</protein>
<accession>A0A5N5HL68</accession>
<reference evidence="2" key="2">
    <citation type="submission" date="2019-10" db="EMBL/GenBank/DDBJ databases">
        <title>A de novo genome assembly of a pear dwarfing rootstock.</title>
        <authorList>
            <person name="Wang F."/>
            <person name="Wang J."/>
            <person name="Li S."/>
            <person name="Zhang Y."/>
            <person name="Fang M."/>
            <person name="Ma L."/>
            <person name="Zhao Y."/>
            <person name="Jiang S."/>
        </authorList>
    </citation>
    <scope>NUCLEOTIDE SEQUENCE [LARGE SCALE GENOMIC DNA]</scope>
</reference>
<dbReference type="EMBL" id="SMOL01000157">
    <property type="protein sequence ID" value="KAB2627547.1"/>
    <property type="molecule type" value="Genomic_DNA"/>
</dbReference>
<evidence type="ECO:0000313" key="1">
    <source>
        <dbReference type="EMBL" id="KAB2627547.1"/>
    </source>
</evidence>
<reference evidence="1 2" key="3">
    <citation type="submission" date="2019-11" db="EMBL/GenBank/DDBJ databases">
        <title>A de novo genome assembly of a pear dwarfing rootstock.</title>
        <authorList>
            <person name="Wang F."/>
            <person name="Wang J."/>
            <person name="Li S."/>
            <person name="Zhang Y."/>
            <person name="Fang M."/>
            <person name="Ma L."/>
            <person name="Zhao Y."/>
            <person name="Jiang S."/>
        </authorList>
    </citation>
    <scope>NUCLEOTIDE SEQUENCE [LARGE SCALE GENOMIC DNA]</scope>
    <source>
        <strain evidence="1">S2</strain>
        <tissue evidence="1">Leaf</tissue>
    </source>
</reference>
<dbReference type="Proteomes" id="UP000327157">
    <property type="component" value="Chromosome 2"/>
</dbReference>
<evidence type="ECO:0000313" key="2">
    <source>
        <dbReference type="Proteomes" id="UP000327157"/>
    </source>
</evidence>
<sequence>MITTKENEKFISSDVYIDAMGDQFNQDHWLGLLDVNGKWVTVYYYKELIVGATH</sequence>
<reference evidence="1 2" key="1">
    <citation type="submission" date="2019-09" db="EMBL/GenBank/DDBJ databases">
        <authorList>
            <person name="Ou C."/>
        </authorList>
    </citation>
    <scope>NUCLEOTIDE SEQUENCE [LARGE SCALE GENOMIC DNA]</scope>
    <source>
        <strain evidence="1">S2</strain>
        <tissue evidence="1">Leaf</tissue>
    </source>
</reference>
<proteinExistence type="predicted"/>
<comment type="caution">
    <text evidence="1">The sequence shown here is derived from an EMBL/GenBank/DDBJ whole genome shotgun (WGS) entry which is preliminary data.</text>
</comment>
<name>A0A5N5HL68_9ROSA</name>